<name>A0A514D4F3_9VIRU</name>
<proteinExistence type="predicted"/>
<dbReference type="Gene3D" id="2.40.160.220">
    <property type="match status" value="1"/>
</dbReference>
<dbReference type="EMBL" id="MN034112">
    <property type="protein sequence ID" value="QDH88467.1"/>
    <property type="molecule type" value="Genomic_RNA"/>
</dbReference>
<accession>A0A514D4F3</accession>
<protein>
    <submittedName>
        <fullName evidence="1">Uncharacterized protein</fullName>
    </submittedName>
</protein>
<reference evidence="1" key="1">
    <citation type="submission" date="2019-05" db="EMBL/GenBank/DDBJ databases">
        <title>Metatranscriptomic reconstruction reveals RNA viruses with the potential to shape carbon cycling in soil.</title>
        <authorList>
            <person name="Starr E.P."/>
            <person name="Nuccio E."/>
            <person name="Pett-Ridge J."/>
            <person name="Banfield J.F."/>
            <person name="Firestone M.K."/>
        </authorList>
    </citation>
    <scope>NUCLEOTIDE SEQUENCE</scope>
    <source>
        <strain evidence="1">H4_Bulk_46_scaffold_3692</strain>
    </source>
</reference>
<organism evidence="1">
    <name type="scientific">Leviviridae sp</name>
    <dbReference type="NCBI Taxonomy" id="2027243"/>
    <lineage>
        <taxon>Viruses</taxon>
        <taxon>Riboviria</taxon>
        <taxon>Orthornavirae</taxon>
        <taxon>Lenarviricota</taxon>
        <taxon>Leviviricetes</taxon>
        <taxon>Norzivirales</taxon>
        <taxon>Fiersviridae</taxon>
    </lineage>
</organism>
<evidence type="ECO:0000313" key="1">
    <source>
        <dbReference type="EMBL" id="QDH88467.1"/>
    </source>
</evidence>
<gene>
    <name evidence="1" type="ORF">H4Bulk463692_000002</name>
</gene>
<sequence length="117" mass="12814">MFSDPQSITVNSVAQSLPAIARNDVSSQYQKDDATYKMVISHQYKTERNRFTVRIDANKVAADPLTAANNRVYSQSCYIVMDKPVVGYSNAETQQLASALTAFCTSANLLKVLGGET</sequence>